<dbReference type="SUPFAM" id="SSF50993">
    <property type="entry name" value="Peptidase/esterase 'gauge' domain"/>
    <property type="match status" value="1"/>
</dbReference>
<dbReference type="PANTHER" id="PTHR42881">
    <property type="entry name" value="PROLYL ENDOPEPTIDASE"/>
    <property type="match status" value="1"/>
</dbReference>
<reference evidence="6 7" key="1">
    <citation type="submission" date="2024-10" db="EMBL/GenBank/DDBJ databases">
        <title>The Natural Products Discovery Center: Release of the First 8490 Sequenced Strains for Exploring Actinobacteria Biosynthetic Diversity.</title>
        <authorList>
            <person name="Kalkreuter E."/>
            <person name="Kautsar S.A."/>
            <person name="Yang D."/>
            <person name="Bader C.D."/>
            <person name="Teijaro C.N."/>
            <person name="Fluegel L."/>
            <person name="Davis C.M."/>
            <person name="Simpson J.R."/>
            <person name="Lauterbach L."/>
            <person name="Steele A.D."/>
            <person name="Gui C."/>
            <person name="Meng S."/>
            <person name="Li G."/>
            <person name="Viehrig K."/>
            <person name="Ye F."/>
            <person name="Su P."/>
            <person name="Kiefer A.F."/>
            <person name="Nichols A."/>
            <person name="Cepeda A.J."/>
            <person name="Yan W."/>
            <person name="Fan B."/>
            <person name="Jiang Y."/>
            <person name="Adhikari A."/>
            <person name="Zheng C.-J."/>
            <person name="Schuster L."/>
            <person name="Cowan T.M."/>
            <person name="Smanski M.J."/>
            <person name="Chevrette M.G."/>
            <person name="De Carvalho L.P.S."/>
            <person name="Shen B."/>
        </authorList>
    </citation>
    <scope>NUCLEOTIDE SEQUENCE [LARGE SCALE GENOMIC DNA]</scope>
    <source>
        <strain evidence="6 7">NPDC021253</strain>
    </source>
</reference>
<dbReference type="Proteomes" id="UP001611075">
    <property type="component" value="Unassembled WGS sequence"/>
</dbReference>
<dbReference type="InterPro" id="IPR051167">
    <property type="entry name" value="Prolyl_oligopep/macrocyclase"/>
</dbReference>
<dbReference type="SUPFAM" id="SSF53474">
    <property type="entry name" value="alpha/beta-Hydrolases"/>
    <property type="match status" value="1"/>
</dbReference>
<dbReference type="Gene3D" id="3.40.50.1820">
    <property type="entry name" value="alpha/beta hydrolase"/>
    <property type="match status" value="1"/>
</dbReference>
<evidence type="ECO:0000259" key="5">
    <source>
        <dbReference type="Pfam" id="PF02897"/>
    </source>
</evidence>
<protein>
    <submittedName>
        <fullName evidence="6">Prolyl oligopeptidase family protein</fullName>
    </submittedName>
</protein>
<keyword evidence="3" id="KW-0720">Serine protease</keyword>
<evidence type="ECO:0000313" key="6">
    <source>
        <dbReference type="EMBL" id="MFI0794957.1"/>
    </source>
</evidence>
<sequence>MTLTDEGDDPYLWLEDLDGPDAAGWVRDRNAETLAAPSGDERFAALRAEIRQVLDSDDRIPYPGWRGDRFYYNFWTDATHPRGMWRRTTLDQYRRPEPEWDVLLDLDALAAEEGENWVWDGVTVLRPGYERCLVSLSRGGSDAVVVREFDLVGRAFVSDGFTLPEAKSSVCWIDADHIYVATDFGPGSLTTSGYPRVVRRWRRGTPLSAAEVVFEGQADDVSAYASHDHTPGFERTFVGRSLDFYRTESYLLTQEGERLRIDVPDDARWDVHREWLVIGLRSPWTVEGVTHPAGALLAARFDAFLAGGRDLTVLFRSDDRTALGGHAWTRNNLILVTFTDVRSRLEVLTPDATGWRREPLPGVPESGHSGLVETDRDTGDDYLLVSEGFRQPATLRLGRVGGTVETLKRAPTFFDGEGLAERQFFATSADGTRVPYFVVGDPDATGGPTLLTGYGGFEVSLTPHYSGIIGRGWLARGGAYVVANIRGGGEYGPPWHRAALREDRPRAYEDFAAVAADLVARGITTPERLGIEGGSNGGLLMGVMLTRYPELFGAIVAHVPLLDMRRYHRLLAGASWMAEYGDPDEPADWAYLRRYSPYHNIRADRPYPPLLLVTSTRDDRVHPGHARKMTARLREHGHEVAYYENVEGGHGAAANNAQRAFVWALTLEFLWRNLSGEAGPILPRQRSSIGASERGSAA</sequence>
<dbReference type="PRINTS" id="PR00862">
    <property type="entry name" value="PROLIGOPTASE"/>
</dbReference>
<dbReference type="PANTHER" id="PTHR42881:SF13">
    <property type="entry name" value="PROLYL ENDOPEPTIDASE"/>
    <property type="match status" value="1"/>
</dbReference>
<feature type="domain" description="Peptidase S9 prolyl oligopeptidase catalytic" evidence="4">
    <location>
        <begin position="474"/>
        <end position="675"/>
    </location>
</feature>
<dbReference type="InterPro" id="IPR029058">
    <property type="entry name" value="AB_hydrolase_fold"/>
</dbReference>
<dbReference type="InterPro" id="IPR002470">
    <property type="entry name" value="Peptidase_S9A"/>
</dbReference>
<evidence type="ECO:0000259" key="4">
    <source>
        <dbReference type="Pfam" id="PF00326"/>
    </source>
</evidence>
<dbReference type="Pfam" id="PF00326">
    <property type="entry name" value="Peptidase_S9"/>
    <property type="match status" value="1"/>
</dbReference>
<evidence type="ECO:0000256" key="1">
    <source>
        <dbReference type="ARBA" id="ARBA00022670"/>
    </source>
</evidence>
<keyword evidence="7" id="KW-1185">Reference proteome</keyword>
<keyword evidence="1" id="KW-0645">Protease</keyword>
<dbReference type="EMBL" id="JBIRPU010000014">
    <property type="protein sequence ID" value="MFI0794957.1"/>
    <property type="molecule type" value="Genomic_DNA"/>
</dbReference>
<evidence type="ECO:0000313" key="7">
    <source>
        <dbReference type="Proteomes" id="UP001611075"/>
    </source>
</evidence>
<dbReference type="RefSeq" id="WP_396681744.1">
    <property type="nucleotide sequence ID" value="NZ_JBIRPU010000014.1"/>
</dbReference>
<dbReference type="InterPro" id="IPR023302">
    <property type="entry name" value="Pept_S9A_N"/>
</dbReference>
<feature type="domain" description="Peptidase S9A N-terminal" evidence="5">
    <location>
        <begin position="8"/>
        <end position="225"/>
    </location>
</feature>
<accession>A0ABW7SMN3</accession>
<gene>
    <name evidence="6" type="ORF">ACH4OY_20050</name>
</gene>
<dbReference type="Pfam" id="PF02897">
    <property type="entry name" value="Peptidase_S9_N"/>
    <property type="match status" value="1"/>
</dbReference>
<dbReference type="InterPro" id="IPR001375">
    <property type="entry name" value="Peptidase_S9_cat"/>
</dbReference>
<organism evidence="6 7">
    <name type="scientific">Micromonospora rubida</name>
    <dbReference type="NCBI Taxonomy" id="2697657"/>
    <lineage>
        <taxon>Bacteria</taxon>
        <taxon>Bacillati</taxon>
        <taxon>Actinomycetota</taxon>
        <taxon>Actinomycetes</taxon>
        <taxon>Micromonosporales</taxon>
        <taxon>Micromonosporaceae</taxon>
        <taxon>Micromonospora</taxon>
    </lineage>
</organism>
<keyword evidence="2" id="KW-0378">Hydrolase</keyword>
<evidence type="ECO:0000256" key="2">
    <source>
        <dbReference type="ARBA" id="ARBA00022801"/>
    </source>
</evidence>
<name>A0ABW7SMN3_9ACTN</name>
<dbReference type="Gene3D" id="2.130.10.120">
    <property type="entry name" value="Prolyl oligopeptidase, N-terminal domain"/>
    <property type="match status" value="1"/>
</dbReference>
<proteinExistence type="predicted"/>
<comment type="caution">
    <text evidence="6">The sequence shown here is derived from an EMBL/GenBank/DDBJ whole genome shotgun (WGS) entry which is preliminary data.</text>
</comment>
<evidence type="ECO:0000256" key="3">
    <source>
        <dbReference type="ARBA" id="ARBA00022825"/>
    </source>
</evidence>